<dbReference type="PANTHER" id="PTHR20893:SF2">
    <property type="entry name" value="LD08641P"/>
    <property type="match status" value="1"/>
</dbReference>
<keyword evidence="3" id="KW-1185">Reference proteome</keyword>
<feature type="transmembrane region" description="Helical" evidence="1">
    <location>
        <begin position="81"/>
        <end position="103"/>
    </location>
</feature>
<keyword evidence="1" id="KW-0812">Transmembrane</keyword>
<feature type="transmembrane region" description="Helical" evidence="1">
    <location>
        <begin position="123"/>
        <end position="145"/>
    </location>
</feature>
<protein>
    <submittedName>
        <fullName evidence="2">Uncharacterized protein</fullName>
    </submittedName>
</protein>
<evidence type="ECO:0000313" key="3">
    <source>
        <dbReference type="Proteomes" id="UP001235939"/>
    </source>
</evidence>
<name>A0ABY6KN70_9ARAC</name>
<dbReference type="EMBL" id="CP092869">
    <property type="protein sequence ID" value="UYV70304.1"/>
    <property type="molecule type" value="Genomic_DNA"/>
</dbReference>
<dbReference type="Proteomes" id="UP001235939">
    <property type="component" value="Chromosome 07"/>
</dbReference>
<evidence type="ECO:0000256" key="1">
    <source>
        <dbReference type="SAM" id="Phobius"/>
    </source>
</evidence>
<sequence>MYHSDLFTKQYFFSDMKKKIVFGDLFKIHISDYIYSVAYLFNISIRLYQYKWLRVCPVERAVCWATGEVERDHWQVQQSRLGLVSLTVLLGGTAGLLLVKGHLHNPPSLIAMPTSWRIRVAELAVAIWFPCALWNCACPAQLWLLNPRRLWRPLTAAPTGHGEGKALVAPPAGRNAGSVMIPSARTQGL</sequence>
<keyword evidence="1" id="KW-1133">Transmembrane helix</keyword>
<evidence type="ECO:0000313" key="2">
    <source>
        <dbReference type="EMBL" id="UYV70304.1"/>
    </source>
</evidence>
<dbReference type="PANTHER" id="PTHR20893">
    <property type="entry name" value="LD08641P"/>
    <property type="match status" value="1"/>
</dbReference>
<keyword evidence="1" id="KW-0472">Membrane</keyword>
<feature type="transmembrane region" description="Helical" evidence="1">
    <location>
        <begin position="20"/>
        <end position="41"/>
    </location>
</feature>
<gene>
    <name evidence="2" type="ORF">LAZ67_7002475</name>
</gene>
<accession>A0ABY6KN70</accession>
<proteinExistence type="predicted"/>
<reference evidence="2 3" key="1">
    <citation type="submission" date="2022-01" db="EMBL/GenBank/DDBJ databases">
        <title>A chromosomal length assembly of Cordylochernes scorpioides.</title>
        <authorList>
            <person name="Zeh D."/>
            <person name="Zeh J."/>
        </authorList>
    </citation>
    <scope>NUCLEOTIDE SEQUENCE [LARGE SCALE GENOMIC DNA]</scope>
    <source>
        <strain evidence="2">IN4F17</strain>
        <tissue evidence="2">Whole Body</tissue>
    </source>
</reference>
<organism evidence="2 3">
    <name type="scientific">Cordylochernes scorpioides</name>
    <dbReference type="NCBI Taxonomy" id="51811"/>
    <lineage>
        <taxon>Eukaryota</taxon>
        <taxon>Metazoa</taxon>
        <taxon>Ecdysozoa</taxon>
        <taxon>Arthropoda</taxon>
        <taxon>Chelicerata</taxon>
        <taxon>Arachnida</taxon>
        <taxon>Pseudoscorpiones</taxon>
        <taxon>Cheliferoidea</taxon>
        <taxon>Chernetidae</taxon>
        <taxon>Cordylochernes</taxon>
    </lineage>
</organism>